<dbReference type="AlphaFoldDB" id="A0AAE0RYE2"/>
<accession>A0AAE0RYE2</accession>
<reference evidence="1" key="1">
    <citation type="journal article" date="2021" name="Genome Biol. Evol.">
        <title>A High-Quality Reference Genome for a Parasitic Bivalve with Doubly Uniparental Inheritance (Bivalvia: Unionida).</title>
        <authorList>
            <person name="Smith C.H."/>
        </authorList>
    </citation>
    <scope>NUCLEOTIDE SEQUENCE</scope>
    <source>
        <strain evidence="1">CHS0354</strain>
    </source>
</reference>
<sequence>MARALEKQTKNFIQFPRQDATTAVKQGFYRISARIFKPCFVSIIVASALHTSYSHDPKYNQLMKSDNVYTHESMQ</sequence>
<keyword evidence="2" id="KW-1185">Reference proteome</keyword>
<comment type="caution">
    <text evidence="1">The sequence shown here is derived from an EMBL/GenBank/DDBJ whole genome shotgun (WGS) entry which is preliminary data.</text>
</comment>
<evidence type="ECO:0000313" key="2">
    <source>
        <dbReference type="Proteomes" id="UP001195483"/>
    </source>
</evidence>
<dbReference type="Proteomes" id="UP001195483">
    <property type="component" value="Unassembled WGS sequence"/>
</dbReference>
<reference evidence="1" key="2">
    <citation type="journal article" date="2021" name="Genome Biol. Evol.">
        <title>Developing a high-quality reference genome for a parasitic bivalve with doubly uniparental inheritance (Bivalvia: Unionida).</title>
        <authorList>
            <person name="Smith C.H."/>
        </authorList>
    </citation>
    <scope>NUCLEOTIDE SEQUENCE</scope>
    <source>
        <strain evidence="1">CHS0354</strain>
        <tissue evidence="1">Mantle</tissue>
    </source>
</reference>
<evidence type="ECO:0000313" key="1">
    <source>
        <dbReference type="EMBL" id="KAK3581734.1"/>
    </source>
</evidence>
<organism evidence="1 2">
    <name type="scientific">Potamilus streckersoni</name>
    <dbReference type="NCBI Taxonomy" id="2493646"/>
    <lineage>
        <taxon>Eukaryota</taxon>
        <taxon>Metazoa</taxon>
        <taxon>Spiralia</taxon>
        <taxon>Lophotrochozoa</taxon>
        <taxon>Mollusca</taxon>
        <taxon>Bivalvia</taxon>
        <taxon>Autobranchia</taxon>
        <taxon>Heteroconchia</taxon>
        <taxon>Palaeoheterodonta</taxon>
        <taxon>Unionida</taxon>
        <taxon>Unionoidea</taxon>
        <taxon>Unionidae</taxon>
        <taxon>Ambleminae</taxon>
        <taxon>Lampsilini</taxon>
        <taxon>Potamilus</taxon>
    </lineage>
</organism>
<dbReference type="EMBL" id="JAEAOA010000046">
    <property type="protein sequence ID" value="KAK3581734.1"/>
    <property type="molecule type" value="Genomic_DNA"/>
</dbReference>
<name>A0AAE0RYE2_9BIVA</name>
<protein>
    <submittedName>
        <fullName evidence="1">Uncharacterized protein</fullName>
    </submittedName>
</protein>
<reference evidence="1" key="3">
    <citation type="submission" date="2023-05" db="EMBL/GenBank/DDBJ databases">
        <authorList>
            <person name="Smith C.H."/>
        </authorList>
    </citation>
    <scope>NUCLEOTIDE SEQUENCE</scope>
    <source>
        <strain evidence="1">CHS0354</strain>
        <tissue evidence="1">Mantle</tissue>
    </source>
</reference>
<gene>
    <name evidence="1" type="ORF">CHS0354_000118</name>
</gene>
<proteinExistence type="predicted"/>